<dbReference type="PIRSF" id="PIRSF000350">
    <property type="entry name" value="Mercury_reductase_MerA"/>
    <property type="match status" value="1"/>
</dbReference>
<dbReference type="Pfam" id="PF02852">
    <property type="entry name" value="Pyr_redox_dim"/>
    <property type="match status" value="1"/>
</dbReference>
<evidence type="ECO:0000256" key="1">
    <source>
        <dbReference type="ARBA" id="ARBA00007532"/>
    </source>
</evidence>
<dbReference type="PANTHER" id="PTHR43014:SF5">
    <property type="entry name" value="GLUTATHIONE REDUCTASE (NADPH)"/>
    <property type="match status" value="1"/>
</dbReference>
<dbReference type="GO" id="GO:0016491">
    <property type="term" value="F:oxidoreductase activity"/>
    <property type="evidence" value="ECO:0007669"/>
    <property type="project" value="InterPro"/>
</dbReference>
<keyword evidence="4" id="KW-0547">Nucleotide-binding</keyword>
<feature type="binding site" evidence="4">
    <location>
        <position position="51"/>
    </location>
    <ligand>
        <name>FAD</name>
        <dbReference type="ChEBI" id="CHEBI:57692"/>
    </ligand>
</feature>
<dbReference type="AlphaFoldDB" id="C7R570"/>
<comment type="cofactor">
    <cofactor evidence="4">
        <name>FAD</name>
        <dbReference type="ChEBI" id="CHEBI:57692"/>
    </cofactor>
    <text evidence="4">Binds 1 FAD per subunit.</text>
</comment>
<accession>C7R570</accession>
<organism evidence="8 9">
    <name type="scientific">Jonesia denitrificans (strain ATCC 14870 / DSM 20603 / BCRC 15368 / CIP 55.134 / JCM 11481 / NBRC 15587 / NCTC 10816 / Prevot 55134)</name>
    <name type="common">Listeria denitrificans</name>
    <dbReference type="NCBI Taxonomy" id="471856"/>
    <lineage>
        <taxon>Bacteria</taxon>
        <taxon>Bacillati</taxon>
        <taxon>Actinomycetota</taxon>
        <taxon>Actinomycetes</taxon>
        <taxon>Micrococcales</taxon>
        <taxon>Jonesiaceae</taxon>
        <taxon>Jonesia</taxon>
    </lineage>
</organism>
<dbReference type="eggNOG" id="COG1249">
    <property type="taxonomic scope" value="Bacteria"/>
</dbReference>
<feature type="domain" description="Pyridine nucleotide-disulphide oxidoreductase dimerisation" evidence="6">
    <location>
        <begin position="334"/>
        <end position="441"/>
    </location>
</feature>
<protein>
    <submittedName>
        <fullName evidence="8">FAD-dependent pyridine nucleotide-disulphide oxidoreductase</fullName>
    </submittedName>
</protein>
<evidence type="ECO:0000313" key="9">
    <source>
        <dbReference type="Proteomes" id="UP000000628"/>
    </source>
</evidence>
<dbReference type="InterPro" id="IPR016156">
    <property type="entry name" value="FAD/NAD-linked_Rdtase_dimer_sf"/>
</dbReference>
<dbReference type="Pfam" id="PF07992">
    <property type="entry name" value="Pyr_redox_2"/>
    <property type="match status" value="1"/>
</dbReference>
<dbReference type="OrthoDB" id="9800167at2"/>
<dbReference type="Gene3D" id="3.30.390.30">
    <property type="match status" value="1"/>
</dbReference>
<dbReference type="PANTHER" id="PTHR43014">
    <property type="entry name" value="MERCURIC REDUCTASE"/>
    <property type="match status" value="1"/>
</dbReference>
<evidence type="ECO:0000313" key="8">
    <source>
        <dbReference type="EMBL" id="ACV07748.1"/>
    </source>
</evidence>
<evidence type="ECO:0000256" key="5">
    <source>
        <dbReference type="PIRSR" id="PIRSR000350-4"/>
    </source>
</evidence>
<dbReference type="SUPFAM" id="SSF55424">
    <property type="entry name" value="FAD/NAD-linked reductases, dimerisation (C-terminal) domain"/>
    <property type="match status" value="1"/>
</dbReference>
<dbReference type="InterPro" id="IPR023753">
    <property type="entry name" value="FAD/NAD-binding_dom"/>
</dbReference>
<evidence type="ECO:0000256" key="2">
    <source>
        <dbReference type="ARBA" id="ARBA00022630"/>
    </source>
</evidence>
<evidence type="ECO:0000259" key="6">
    <source>
        <dbReference type="Pfam" id="PF02852"/>
    </source>
</evidence>
<proteinExistence type="inferred from homology"/>
<feature type="disulfide bond" description="Redox-active" evidence="5">
    <location>
        <begin position="42"/>
        <end position="47"/>
    </location>
</feature>
<dbReference type="GO" id="GO:0000166">
    <property type="term" value="F:nucleotide binding"/>
    <property type="evidence" value="ECO:0007669"/>
    <property type="project" value="UniProtKB-KW"/>
</dbReference>
<name>C7R570_JONDD</name>
<keyword evidence="9" id="KW-1185">Reference proteome</keyword>
<dbReference type="InterPro" id="IPR036188">
    <property type="entry name" value="FAD/NAD-bd_sf"/>
</dbReference>
<evidence type="ECO:0000256" key="3">
    <source>
        <dbReference type="ARBA" id="ARBA00022827"/>
    </source>
</evidence>
<dbReference type="EMBL" id="CP001706">
    <property type="protein sequence ID" value="ACV07748.1"/>
    <property type="molecule type" value="Genomic_DNA"/>
</dbReference>
<dbReference type="KEGG" id="jde:Jden_0072"/>
<evidence type="ECO:0000256" key="4">
    <source>
        <dbReference type="PIRSR" id="PIRSR000350-3"/>
    </source>
</evidence>
<dbReference type="PRINTS" id="PR00411">
    <property type="entry name" value="PNDRDTASEI"/>
</dbReference>
<keyword evidence="4" id="KW-0520">NAD</keyword>
<dbReference type="InterPro" id="IPR004099">
    <property type="entry name" value="Pyr_nucl-diS_OxRdtase_dimer"/>
</dbReference>
<feature type="binding site" evidence="4">
    <location>
        <position position="111"/>
    </location>
    <ligand>
        <name>FAD</name>
        <dbReference type="ChEBI" id="CHEBI:57692"/>
    </ligand>
</feature>
<sequence>MSENVDVVVIGMGPGGEVVAGELAKANRRVVVIERELIGGECAYYACIPSKVVLRAPALGQEVDHAAGITDARLSWEKTRTYRDQMARHWDDSTQVDSYEGQGVTVVKGEGRIVKPGVVAVGGREFVADHIVIATGTQAHIPAVDGLDTVPVWTTRELYTAQDLPDSAVIVGGSAVAVEAATFLARFGVNVTVVHRGSRILSREEPQVSDLVGRHLEEAGVEVKVNVEPAAVERSDTGRSVIHLNDGTALHTDVIVFATGRTPRTGTLGADTAGVTLGDRGQILVDDQCHAAPGVWAVGDVTGIMPYTHVAKYQGRIVADAILGRPRRATYTAIPRVVFGDPEIAAVGLTAQQARDQGINSVENALDLTEALAKPWLDAQTPHGVLGVVADADNRVLVGAWAVGLHASEWIHWAAFAIRTRTPVDVLLDQVVQFPTYHEAYLSVIGGLDLR</sequence>
<feature type="binding site" evidence="4">
    <location>
        <begin position="172"/>
        <end position="179"/>
    </location>
    <ligand>
        <name>NAD(+)</name>
        <dbReference type="ChEBI" id="CHEBI:57540"/>
    </ligand>
</feature>
<comment type="similarity">
    <text evidence="1">Belongs to the class-I pyridine nucleotide-disulfide oxidoreductase family.</text>
</comment>
<dbReference type="Proteomes" id="UP000000628">
    <property type="component" value="Chromosome"/>
</dbReference>
<feature type="domain" description="FAD/NAD(P)-binding" evidence="7">
    <location>
        <begin position="6"/>
        <end position="315"/>
    </location>
</feature>
<keyword evidence="3 4" id="KW-0274">FAD</keyword>
<dbReference type="Gene3D" id="3.50.50.60">
    <property type="entry name" value="FAD/NAD(P)-binding domain"/>
    <property type="match status" value="2"/>
</dbReference>
<dbReference type="SUPFAM" id="SSF51905">
    <property type="entry name" value="FAD/NAD(P)-binding domain"/>
    <property type="match status" value="1"/>
</dbReference>
<dbReference type="STRING" id="471856.Jden_0072"/>
<dbReference type="HOGENOM" id="CLU_016755_1_3_11"/>
<feature type="binding site" evidence="4">
    <location>
        <position position="300"/>
    </location>
    <ligand>
        <name>FAD</name>
        <dbReference type="ChEBI" id="CHEBI:57692"/>
    </ligand>
</feature>
<dbReference type="RefSeq" id="WP_012805853.1">
    <property type="nucleotide sequence ID" value="NC_013174.1"/>
</dbReference>
<dbReference type="PRINTS" id="PR00368">
    <property type="entry name" value="FADPNR"/>
</dbReference>
<feature type="binding site" evidence="4">
    <location>
        <position position="260"/>
    </location>
    <ligand>
        <name>NAD(+)</name>
        <dbReference type="ChEBI" id="CHEBI:57540"/>
    </ligand>
</feature>
<gene>
    <name evidence="8" type="ordered locus">Jden_0072</name>
</gene>
<keyword evidence="2" id="KW-0285">Flavoprotein</keyword>
<reference evidence="8 9" key="1">
    <citation type="journal article" date="2009" name="Stand. Genomic Sci.">
        <title>Complete genome sequence of Jonesia denitrificans type strain (Prevot 55134).</title>
        <authorList>
            <person name="Pukall R."/>
            <person name="Gehrich-Schroter G."/>
            <person name="Lapidus A."/>
            <person name="Nolan M."/>
            <person name="Glavina Del Rio T."/>
            <person name="Lucas S."/>
            <person name="Chen F."/>
            <person name="Tice H."/>
            <person name="Pitluck S."/>
            <person name="Cheng J.F."/>
            <person name="Copeland A."/>
            <person name="Saunders E."/>
            <person name="Brettin T."/>
            <person name="Detter J.C."/>
            <person name="Bruce D."/>
            <person name="Goodwin L."/>
            <person name="Pati A."/>
            <person name="Ivanova N."/>
            <person name="Mavromatis K."/>
            <person name="Ovchinnikova G."/>
            <person name="Chen A."/>
            <person name="Palaniappan K."/>
            <person name="Land M."/>
            <person name="Hauser L."/>
            <person name="Chang Y.J."/>
            <person name="Jeffries C.D."/>
            <person name="Chain P."/>
            <person name="Goker M."/>
            <person name="Bristow J."/>
            <person name="Eisen J.A."/>
            <person name="Markowitz V."/>
            <person name="Hugenholtz P."/>
            <person name="Kyrpides N.C."/>
            <person name="Klenk H.P."/>
            <person name="Han C."/>
        </authorList>
    </citation>
    <scope>NUCLEOTIDE SEQUENCE [LARGE SCALE GENOMIC DNA]</scope>
    <source>
        <strain evidence="9">ATCC 14870 / DSM 20603 / BCRC 15368 / CIP 55.134 / JCM 11481 / NBRC 15587 / NCTC 10816 / Prevot 55134</strain>
    </source>
</reference>
<evidence type="ECO:0000259" key="7">
    <source>
        <dbReference type="Pfam" id="PF07992"/>
    </source>
</evidence>
<dbReference type="InterPro" id="IPR001100">
    <property type="entry name" value="Pyr_nuc-diS_OxRdtase"/>
</dbReference>